<gene>
    <name evidence="2" type="ORF">UFOPK1495_00672</name>
</gene>
<protein>
    <submittedName>
        <fullName evidence="2">Unannotated protein</fullName>
    </submittedName>
</protein>
<organism evidence="2">
    <name type="scientific">freshwater metagenome</name>
    <dbReference type="NCBI Taxonomy" id="449393"/>
    <lineage>
        <taxon>unclassified sequences</taxon>
        <taxon>metagenomes</taxon>
        <taxon>ecological metagenomes</taxon>
    </lineage>
</organism>
<name>A0A6J6CB65_9ZZZZ</name>
<sequence>MASALVPAPPNVSVETSELRFASTTGSVADAIATPELASRSLQIDAFADSYDESEACASRWSGAKFSHTATEGWNQRVVAKRNEEASTTKTSISGSEIASTKGVSVLPQAIDRTPEARSIAVTMVVTVVFPSVPVMATIGRESHRSARSNSDSIATPSASANPKIGWDSGIPGLGTTRSHPETRRVSSCGEGDSTSSTPIDAASARIASVGCSSTATTETPREVRAVATARPVTPNPRTSADRSGPRVGASISRLPLAIARSRRSRCPAPGQ</sequence>
<accession>A0A6J6CB65</accession>
<evidence type="ECO:0000313" key="2">
    <source>
        <dbReference type="EMBL" id="CAB4548397.1"/>
    </source>
</evidence>
<proteinExistence type="predicted"/>
<feature type="compositionally biased region" description="Polar residues" evidence="1">
    <location>
        <begin position="148"/>
        <end position="161"/>
    </location>
</feature>
<feature type="region of interest" description="Disordered" evidence="1">
    <location>
        <begin position="142"/>
        <end position="272"/>
    </location>
</feature>
<dbReference type="EMBL" id="CAEZSU010000057">
    <property type="protein sequence ID" value="CAB4548397.1"/>
    <property type="molecule type" value="Genomic_DNA"/>
</dbReference>
<reference evidence="2" key="1">
    <citation type="submission" date="2020-05" db="EMBL/GenBank/DDBJ databases">
        <authorList>
            <person name="Chiriac C."/>
            <person name="Salcher M."/>
            <person name="Ghai R."/>
            <person name="Kavagutti S V."/>
        </authorList>
    </citation>
    <scope>NUCLEOTIDE SEQUENCE</scope>
</reference>
<evidence type="ECO:0000256" key="1">
    <source>
        <dbReference type="SAM" id="MobiDB-lite"/>
    </source>
</evidence>
<dbReference type="AlphaFoldDB" id="A0A6J6CB65"/>